<dbReference type="Gene3D" id="3.30.830.10">
    <property type="entry name" value="Metalloenzyme, LuxS/M16 peptidase-like"/>
    <property type="match status" value="2"/>
</dbReference>
<dbReference type="InterPro" id="IPR011249">
    <property type="entry name" value="Metalloenz_LuxS/M16"/>
</dbReference>
<reference evidence="6 7" key="1">
    <citation type="journal article" date="2008" name="Int. J. Syst. Evol. Microbiol.">
        <title>Nocardioides daphniae sp. nov., isolated from Daphnia cucullata (Crustacea: Cladocera).</title>
        <authorList>
            <person name="Toth E.M."/>
            <person name="Keki Z."/>
            <person name="Homonnay Z.G."/>
            <person name="Borsodi A.K."/>
            <person name="Marialigeti K."/>
            <person name="Schumann P."/>
        </authorList>
    </citation>
    <scope>NUCLEOTIDE SEQUENCE [LARGE SCALE GENOMIC DNA]</scope>
    <source>
        <strain evidence="6 7">JCM 16608</strain>
    </source>
</reference>
<proteinExistence type="inferred from homology"/>
<dbReference type="GO" id="GO:0004222">
    <property type="term" value="F:metalloendopeptidase activity"/>
    <property type="evidence" value="ECO:0007669"/>
    <property type="project" value="InterPro"/>
</dbReference>
<protein>
    <submittedName>
        <fullName evidence="6">Insulinase family protein</fullName>
    </submittedName>
</protein>
<evidence type="ECO:0000313" key="6">
    <source>
        <dbReference type="EMBL" id="QCC76947.1"/>
    </source>
</evidence>
<name>A0A4V1CWE1_9ACTN</name>
<dbReference type="PANTHER" id="PTHR11851">
    <property type="entry name" value="METALLOPROTEASE"/>
    <property type="match status" value="1"/>
</dbReference>
<evidence type="ECO:0000313" key="7">
    <source>
        <dbReference type="Proteomes" id="UP000297025"/>
    </source>
</evidence>
<feature type="domain" description="Peptidase M16 N-terminal" evidence="4">
    <location>
        <begin position="58"/>
        <end position="204"/>
    </location>
</feature>
<dbReference type="PROSITE" id="PS00143">
    <property type="entry name" value="INSULINASE"/>
    <property type="match status" value="1"/>
</dbReference>
<dbReference type="Pfam" id="PF00675">
    <property type="entry name" value="Peptidase_M16"/>
    <property type="match status" value="1"/>
</dbReference>
<gene>
    <name evidence="6" type="ORF">E2C04_06430</name>
</gene>
<evidence type="ECO:0000256" key="2">
    <source>
        <dbReference type="RuleBase" id="RU004447"/>
    </source>
</evidence>
<dbReference type="InterPro" id="IPR007863">
    <property type="entry name" value="Peptidase_M16_C"/>
</dbReference>
<dbReference type="AlphaFoldDB" id="A0A4V1CWE1"/>
<feature type="compositionally biased region" description="Polar residues" evidence="3">
    <location>
        <begin position="1"/>
        <end position="12"/>
    </location>
</feature>
<evidence type="ECO:0000259" key="5">
    <source>
        <dbReference type="Pfam" id="PF05193"/>
    </source>
</evidence>
<dbReference type="GO" id="GO:0046872">
    <property type="term" value="F:metal ion binding"/>
    <property type="evidence" value="ECO:0007669"/>
    <property type="project" value="InterPro"/>
</dbReference>
<dbReference type="Proteomes" id="UP000297025">
    <property type="component" value="Chromosome"/>
</dbReference>
<dbReference type="InterPro" id="IPR050361">
    <property type="entry name" value="MPP/UQCRC_Complex"/>
</dbReference>
<organism evidence="6 7">
    <name type="scientific">Nocardioides daphniae</name>
    <dbReference type="NCBI Taxonomy" id="402297"/>
    <lineage>
        <taxon>Bacteria</taxon>
        <taxon>Bacillati</taxon>
        <taxon>Actinomycetota</taxon>
        <taxon>Actinomycetes</taxon>
        <taxon>Propionibacteriales</taxon>
        <taxon>Nocardioidaceae</taxon>
        <taxon>Nocardioides</taxon>
    </lineage>
</organism>
<feature type="region of interest" description="Disordered" evidence="3">
    <location>
        <begin position="1"/>
        <end position="41"/>
    </location>
</feature>
<comment type="similarity">
    <text evidence="1 2">Belongs to the peptidase M16 family.</text>
</comment>
<dbReference type="KEGG" id="ndp:E2C04_06430"/>
<dbReference type="EMBL" id="CP038462">
    <property type="protein sequence ID" value="QCC76947.1"/>
    <property type="molecule type" value="Genomic_DNA"/>
</dbReference>
<evidence type="ECO:0000259" key="4">
    <source>
        <dbReference type="Pfam" id="PF00675"/>
    </source>
</evidence>
<dbReference type="InterPro" id="IPR011765">
    <property type="entry name" value="Pept_M16_N"/>
</dbReference>
<dbReference type="GO" id="GO:0006508">
    <property type="term" value="P:proteolysis"/>
    <property type="evidence" value="ECO:0007669"/>
    <property type="project" value="InterPro"/>
</dbReference>
<evidence type="ECO:0000256" key="1">
    <source>
        <dbReference type="ARBA" id="ARBA00007261"/>
    </source>
</evidence>
<dbReference type="PANTHER" id="PTHR11851:SF49">
    <property type="entry name" value="MITOCHONDRIAL-PROCESSING PEPTIDASE SUBUNIT ALPHA"/>
    <property type="match status" value="1"/>
</dbReference>
<feature type="domain" description="Peptidase M16 C-terminal" evidence="5">
    <location>
        <begin position="212"/>
        <end position="392"/>
    </location>
</feature>
<dbReference type="InterPro" id="IPR001431">
    <property type="entry name" value="Pept_M16_Zn_BS"/>
</dbReference>
<evidence type="ECO:0000256" key="3">
    <source>
        <dbReference type="SAM" id="MobiDB-lite"/>
    </source>
</evidence>
<feature type="compositionally biased region" description="Low complexity" evidence="3">
    <location>
        <begin position="13"/>
        <end position="26"/>
    </location>
</feature>
<dbReference type="SUPFAM" id="SSF63411">
    <property type="entry name" value="LuxS/MPP-like metallohydrolase"/>
    <property type="match status" value="2"/>
</dbReference>
<dbReference type="OrthoDB" id="9811314at2"/>
<dbReference type="Pfam" id="PF05193">
    <property type="entry name" value="Peptidase_M16_C"/>
    <property type="match status" value="1"/>
</dbReference>
<accession>A0A4V1CWE1</accession>
<dbReference type="FunFam" id="3.30.830.10:FF:000008">
    <property type="entry name" value="Mitochondrial-processing peptidase subunit beta"/>
    <property type="match status" value="1"/>
</dbReference>
<sequence>MTSANHRPTGQQVSAGRSAVSSDSSSEPGRTETLQTVRDAEGRVTSQVRRTLLPGGLRVVTEQMAGVRSASVGVWIAVGSRDEEGALHGASHFLEHLLFKGTRERSAMDISVALDEVGGEFNAFTAKEYTCFHARVLDTDMELAVDVIGDMVTNSLITDEDVEAEREVILDEIAMHDDDPDDVVHNLFALQAWGDSPLGRPIAGSVESIEAMTREQVVDFYEAHYRPATMVVTVAGNVDHDAVVSATAAAFDRNGFLECTGTPVVPTITDVADPVVPGSRAVTRALEQVNLVLGVRGLTRNDPRRFVLGVLNTVLGGGTSSRLFQEVREKRGLAYSVYSFASHHDVAGLVGVGVACLPAKVDDTLAVVRAELARLARDGISPEELARGKGQLRGGLVLGMEDSAARMSRLGKAELVYDGLMSIDEVIEAIDAVTVEQVNALAAELFTQPEVLATVGP</sequence>